<protein>
    <recommendedName>
        <fullName evidence="7">Major facilitator superfamily (MFS) profile domain-containing protein</fullName>
    </recommendedName>
</protein>
<name>A0A9X2HDE0_9MICC</name>
<evidence type="ECO:0000313" key="9">
    <source>
        <dbReference type="Proteomes" id="UP001139502"/>
    </source>
</evidence>
<feature type="transmembrane region" description="Helical" evidence="6">
    <location>
        <begin position="209"/>
        <end position="228"/>
    </location>
</feature>
<evidence type="ECO:0000256" key="5">
    <source>
        <dbReference type="SAM" id="MobiDB-lite"/>
    </source>
</evidence>
<feature type="transmembrane region" description="Helical" evidence="6">
    <location>
        <begin position="106"/>
        <end position="123"/>
    </location>
</feature>
<evidence type="ECO:0000256" key="2">
    <source>
        <dbReference type="ARBA" id="ARBA00022692"/>
    </source>
</evidence>
<feature type="transmembrane region" description="Helical" evidence="6">
    <location>
        <begin position="290"/>
        <end position="309"/>
    </location>
</feature>
<evidence type="ECO:0000259" key="7">
    <source>
        <dbReference type="PROSITE" id="PS50850"/>
    </source>
</evidence>
<feature type="transmembrane region" description="Helical" evidence="6">
    <location>
        <begin position="42"/>
        <end position="67"/>
    </location>
</feature>
<sequence length="458" mass="48553">MSIDDSGAVPRPPAGEAPRAPERDGPRGVLERLRLLTRLAGLSYLAITVIARLPMAILPLTTLVMIVSWTNEILLGGYAAGIVALSIAVAVPVYGIVTHKVGQRMVLLFCVVANIFAVLWLISESYTLAEEGEGSAPRLLIACAVTGVTTAPVAALARIRWAFESQRLSSRTLLNSSLAFESVADVVAIVLGAAITGLVSVFWLPYTTLFLVIGINLLTVTAFAVIRIRGTQVAQTRPAEEEPCATARVRQRLIWFPVIGMGTLGLLLGSMQSSLVSFAINFDAVNTVGLLYAILGISSLIAALIVILLRVRIWSWASWLIAALLLTLVSLPVSVPDSLPTMALALVAEGIVVGVALVVTDSVAISVAPTRMLDVVMTSTIAALLTGTALGLTWGASLGESLGYNSALLLPLLSAVGYLVLAHLYGYFWRRHFEEPMPRVGPDGRVPPEGPRHAADAE</sequence>
<evidence type="ECO:0000256" key="4">
    <source>
        <dbReference type="ARBA" id="ARBA00023136"/>
    </source>
</evidence>
<keyword evidence="4 6" id="KW-0472">Membrane</keyword>
<dbReference type="EMBL" id="JANAFB010000021">
    <property type="protein sequence ID" value="MCP3426225.1"/>
    <property type="molecule type" value="Genomic_DNA"/>
</dbReference>
<dbReference type="PROSITE" id="PS50850">
    <property type="entry name" value="MFS"/>
    <property type="match status" value="1"/>
</dbReference>
<dbReference type="RefSeq" id="WP_254166782.1">
    <property type="nucleotide sequence ID" value="NZ_JANAFB010000021.1"/>
</dbReference>
<keyword evidence="9" id="KW-1185">Reference proteome</keyword>
<feature type="domain" description="Major facilitator superfamily (MFS) profile" evidence="7">
    <location>
        <begin position="253"/>
        <end position="458"/>
    </location>
</feature>
<gene>
    <name evidence="8" type="ORF">NBM05_09445</name>
</gene>
<dbReference type="Proteomes" id="UP001139502">
    <property type="component" value="Unassembled WGS sequence"/>
</dbReference>
<feature type="transmembrane region" description="Helical" evidence="6">
    <location>
        <begin position="135"/>
        <end position="157"/>
    </location>
</feature>
<feature type="transmembrane region" description="Helical" evidence="6">
    <location>
        <begin position="408"/>
        <end position="429"/>
    </location>
</feature>
<evidence type="ECO:0000256" key="6">
    <source>
        <dbReference type="SAM" id="Phobius"/>
    </source>
</evidence>
<feature type="transmembrane region" description="Helical" evidence="6">
    <location>
        <begin position="316"/>
        <end position="335"/>
    </location>
</feature>
<dbReference type="InterPro" id="IPR036259">
    <property type="entry name" value="MFS_trans_sf"/>
</dbReference>
<feature type="transmembrane region" description="Helical" evidence="6">
    <location>
        <begin position="372"/>
        <end position="396"/>
    </location>
</feature>
<reference evidence="8" key="1">
    <citation type="submission" date="2022-06" db="EMBL/GenBank/DDBJ databases">
        <title>Rothia sp. isolated from sandalwood seedling.</title>
        <authorList>
            <person name="Tuikhar N."/>
            <person name="Kirdat K."/>
            <person name="Thorat V."/>
            <person name="Swetha P."/>
            <person name="Padma S."/>
            <person name="Sundararaj R."/>
            <person name="Yadav A."/>
        </authorList>
    </citation>
    <scope>NUCLEOTIDE SEQUENCE</scope>
    <source>
        <strain evidence="8">AR01</strain>
    </source>
</reference>
<organism evidence="8 9">
    <name type="scientific">Rothia santali</name>
    <dbReference type="NCBI Taxonomy" id="2949643"/>
    <lineage>
        <taxon>Bacteria</taxon>
        <taxon>Bacillati</taxon>
        <taxon>Actinomycetota</taxon>
        <taxon>Actinomycetes</taxon>
        <taxon>Micrococcales</taxon>
        <taxon>Micrococcaceae</taxon>
        <taxon>Rothia</taxon>
    </lineage>
</organism>
<dbReference type="PANTHER" id="PTHR23542">
    <property type="match status" value="1"/>
</dbReference>
<accession>A0A9X2HDE0</accession>
<keyword evidence="2 6" id="KW-0812">Transmembrane</keyword>
<dbReference type="PANTHER" id="PTHR23542:SF1">
    <property type="entry name" value="MAJOR FACILITATOR SUPERFAMILY (MFS) PROFILE DOMAIN-CONTAINING PROTEIN"/>
    <property type="match status" value="1"/>
</dbReference>
<feature type="transmembrane region" description="Helical" evidence="6">
    <location>
        <begin position="178"/>
        <end position="203"/>
    </location>
</feature>
<dbReference type="SUPFAM" id="SSF103473">
    <property type="entry name" value="MFS general substrate transporter"/>
    <property type="match status" value="1"/>
</dbReference>
<feature type="region of interest" description="Disordered" evidence="5">
    <location>
        <begin position="439"/>
        <end position="458"/>
    </location>
</feature>
<dbReference type="AlphaFoldDB" id="A0A9X2HDE0"/>
<feature type="transmembrane region" description="Helical" evidence="6">
    <location>
        <begin position="341"/>
        <end position="360"/>
    </location>
</feature>
<dbReference type="Gene3D" id="1.20.1250.20">
    <property type="entry name" value="MFS general substrate transporter like domains"/>
    <property type="match status" value="1"/>
</dbReference>
<dbReference type="InterPro" id="IPR020846">
    <property type="entry name" value="MFS_dom"/>
</dbReference>
<evidence type="ECO:0000256" key="3">
    <source>
        <dbReference type="ARBA" id="ARBA00022989"/>
    </source>
</evidence>
<evidence type="ECO:0000313" key="8">
    <source>
        <dbReference type="EMBL" id="MCP3426225.1"/>
    </source>
</evidence>
<dbReference type="GO" id="GO:0005886">
    <property type="term" value="C:plasma membrane"/>
    <property type="evidence" value="ECO:0007669"/>
    <property type="project" value="UniProtKB-SubCell"/>
</dbReference>
<feature type="region of interest" description="Disordered" evidence="5">
    <location>
        <begin position="1"/>
        <end position="25"/>
    </location>
</feature>
<comment type="caution">
    <text evidence="8">The sequence shown here is derived from an EMBL/GenBank/DDBJ whole genome shotgun (WGS) entry which is preliminary data.</text>
</comment>
<feature type="transmembrane region" description="Helical" evidence="6">
    <location>
        <begin position="73"/>
        <end position="94"/>
    </location>
</feature>
<evidence type="ECO:0000256" key="1">
    <source>
        <dbReference type="ARBA" id="ARBA00004651"/>
    </source>
</evidence>
<keyword evidence="3 6" id="KW-1133">Transmembrane helix</keyword>
<proteinExistence type="predicted"/>
<dbReference type="GO" id="GO:0022857">
    <property type="term" value="F:transmembrane transporter activity"/>
    <property type="evidence" value="ECO:0007669"/>
    <property type="project" value="InterPro"/>
</dbReference>
<comment type="subcellular location">
    <subcellularLocation>
        <location evidence="1">Cell membrane</location>
        <topology evidence="1">Multi-pass membrane protein</topology>
    </subcellularLocation>
</comment>
<feature type="transmembrane region" description="Helical" evidence="6">
    <location>
        <begin position="253"/>
        <end position="270"/>
    </location>
</feature>